<dbReference type="Pfam" id="PF13439">
    <property type="entry name" value="Glyco_transf_4"/>
    <property type="match status" value="1"/>
</dbReference>
<dbReference type="InterPro" id="IPR028098">
    <property type="entry name" value="Glyco_trans_4-like_N"/>
</dbReference>
<proteinExistence type="predicted"/>
<accession>A0A4R1K2G1</accession>
<keyword evidence="3" id="KW-0808">Transferase</keyword>
<dbReference type="EMBL" id="SMGG01000009">
    <property type="protein sequence ID" value="TCK58182.1"/>
    <property type="molecule type" value="Genomic_DNA"/>
</dbReference>
<gene>
    <name evidence="3" type="ORF">C8D98_2761</name>
</gene>
<dbReference type="GO" id="GO:0016757">
    <property type="term" value="F:glycosyltransferase activity"/>
    <property type="evidence" value="ECO:0007669"/>
    <property type="project" value="InterPro"/>
</dbReference>
<dbReference type="Pfam" id="PF00534">
    <property type="entry name" value="Glycos_transf_1"/>
    <property type="match status" value="1"/>
</dbReference>
<feature type="domain" description="Glycosyltransferase subfamily 4-like N-terminal" evidence="2">
    <location>
        <begin position="17"/>
        <end position="168"/>
    </location>
</feature>
<evidence type="ECO:0000313" key="3">
    <source>
        <dbReference type="EMBL" id="TCK58182.1"/>
    </source>
</evidence>
<dbReference type="AlphaFoldDB" id="A0A4R1K2G1"/>
<sequence>MRILNVVNVRWYNATAWYAVSLSSALKCRGHDVAVLGLPGSPPVLKARDAGLDTFEVGVNSSNPLKVLAAMGAMDRILMTYQPDIIIANRGEFFWYFAWRRITRQNFRLVRVRGDIRPPKNGRFNRLFHNRCTDAIICSGKFIADSFKKILDTPDSALNVVYGGVDVNKFKKSEFARIKIRDEFGFKDDDHVVGIVGRFDPIKGHGNLIKAVGKAYREGRRNIRLVIAGFDAVSRTDSINKMIRENGIEDITIITGFREDIADIYNALDVCVVSSLGSEAICRVGMEAMACGVPLITSDTGVLPEISKNVYPKNDWERLSELLTDYDPSVTLYSLEDFSSAFHKIMRM</sequence>
<comment type="caution">
    <text evidence="3">The sequence shown here is derived from an EMBL/GenBank/DDBJ whole genome shotgun (WGS) entry which is preliminary data.</text>
</comment>
<dbReference type="OrthoDB" id="9804196at2"/>
<organism evidence="3 4">
    <name type="scientific">Seleniivibrio woodruffii</name>
    <dbReference type="NCBI Taxonomy" id="1078050"/>
    <lineage>
        <taxon>Bacteria</taxon>
        <taxon>Pseudomonadati</taxon>
        <taxon>Deferribacterota</taxon>
        <taxon>Deferribacteres</taxon>
        <taxon>Deferribacterales</taxon>
        <taxon>Geovibrionaceae</taxon>
        <taxon>Seleniivibrio</taxon>
    </lineage>
</organism>
<dbReference type="PANTHER" id="PTHR12526">
    <property type="entry name" value="GLYCOSYLTRANSFERASE"/>
    <property type="match status" value="1"/>
</dbReference>
<feature type="domain" description="Glycosyl transferase family 1" evidence="1">
    <location>
        <begin position="178"/>
        <end position="323"/>
    </location>
</feature>
<dbReference type="Gene3D" id="3.40.50.2000">
    <property type="entry name" value="Glycogen Phosphorylase B"/>
    <property type="match status" value="2"/>
</dbReference>
<dbReference type="CDD" id="cd03801">
    <property type="entry name" value="GT4_PimA-like"/>
    <property type="match status" value="1"/>
</dbReference>
<evidence type="ECO:0000313" key="4">
    <source>
        <dbReference type="Proteomes" id="UP000294614"/>
    </source>
</evidence>
<dbReference type="Proteomes" id="UP000294614">
    <property type="component" value="Unassembled WGS sequence"/>
</dbReference>
<keyword evidence="4" id="KW-1185">Reference proteome</keyword>
<protein>
    <submittedName>
        <fullName evidence="3">Glycosyltransferase involved in cell wall biosynthesis</fullName>
    </submittedName>
</protein>
<evidence type="ECO:0000259" key="2">
    <source>
        <dbReference type="Pfam" id="PF13439"/>
    </source>
</evidence>
<dbReference type="RefSeq" id="WP_132874721.1">
    <property type="nucleotide sequence ID" value="NZ_JAJUHT010000009.1"/>
</dbReference>
<reference evidence="3 4" key="1">
    <citation type="submission" date="2019-03" db="EMBL/GenBank/DDBJ databases">
        <title>Genomic Encyclopedia of Type Strains, Phase IV (KMG-IV): sequencing the most valuable type-strain genomes for metagenomic binning, comparative biology and taxonomic classification.</title>
        <authorList>
            <person name="Goeker M."/>
        </authorList>
    </citation>
    <scope>NUCLEOTIDE SEQUENCE [LARGE SCALE GENOMIC DNA]</scope>
    <source>
        <strain evidence="3 4">DSM 24984</strain>
    </source>
</reference>
<dbReference type="InterPro" id="IPR001296">
    <property type="entry name" value="Glyco_trans_1"/>
</dbReference>
<name>A0A4R1K2G1_9BACT</name>
<evidence type="ECO:0000259" key="1">
    <source>
        <dbReference type="Pfam" id="PF00534"/>
    </source>
</evidence>
<dbReference type="SUPFAM" id="SSF53756">
    <property type="entry name" value="UDP-Glycosyltransferase/glycogen phosphorylase"/>
    <property type="match status" value="1"/>
</dbReference>